<organism evidence="3">
    <name type="scientific">hydrothermal vent metagenome</name>
    <dbReference type="NCBI Taxonomy" id="652676"/>
    <lineage>
        <taxon>unclassified sequences</taxon>
        <taxon>metagenomes</taxon>
        <taxon>ecological metagenomes</taxon>
    </lineage>
</organism>
<proteinExistence type="predicted"/>
<dbReference type="Pfam" id="PF08376">
    <property type="entry name" value="NIT"/>
    <property type="match status" value="1"/>
</dbReference>
<evidence type="ECO:0000259" key="2">
    <source>
        <dbReference type="Pfam" id="PF08376"/>
    </source>
</evidence>
<name>A0A1W1CZ26_9ZZZZ</name>
<sequence length="283" mass="30997">MKIFLVLALLLFNLQAKSLFTNNDQKDASKYLMAVKDLIVATQKTRGATVSYINGNDGALLLVYNFRDAMNKAIRKMNALPLANNPTISSQATSISSALVKLNSKAVKMSAEDAFDAYTEKISQALLLAQSVSAIGSKDMSAFGKKVSKIMMETILPLSEWMGELRALGSGAAAKGSASKKVKIKMQILVNKITKLEQKLQSQMQSIVSKNPDFFSVNTKMALSTAHRAIMKYIAVTKKYIIKDKVKYNPDEYFSLATDAISSIIVIFDADNTAINEDAKGWI</sequence>
<dbReference type="AlphaFoldDB" id="A0A1W1CZ26"/>
<protein>
    <submittedName>
        <fullName evidence="3">Methyl-accepting chemotaxis protein</fullName>
    </submittedName>
</protein>
<keyword evidence="1" id="KW-0175">Coiled coil</keyword>
<reference evidence="3" key="1">
    <citation type="submission" date="2016-10" db="EMBL/GenBank/DDBJ databases">
        <authorList>
            <person name="de Groot N.N."/>
        </authorList>
    </citation>
    <scope>NUCLEOTIDE SEQUENCE</scope>
</reference>
<accession>A0A1W1CZ26</accession>
<feature type="domain" description="Nitrate/nitrite sensing protein" evidence="2">
    <location>
        <begin position="37"/>
        <end position="220"/>
    </location>
</feature>
<evidence type="ECO:0000313" key="3">
    <source>
        <dbReference type="EMBL" id="SFV70975.1"/>
    </source>
</evidence>
<dbReference type="InterPro" id="IPR013587">
    <property type="entry name" value="Nitrate/nitrite_sensing"/>
</dbReference>
<feature type="coiled-coil region" evidence="1">
    <location>
        <begin position="179"/>
        <end position="206"/>
    </location>
</feature>
<dbReference type="EMBL" id="FPHH01000166">
    <property type="protein sequence ID" value="SFV70975.1"/>
    <property type="molecule type" value="Genomic_DNA"/>
</dbReference>
<gene>
    <name evidence="3" type="ORF">MNB_SM-5-692</name>
</gene>
<evidence type="ECO:0000256" key="1">
    <source>
        <dbReference type="SAM" id="Coils"/>
    </source>
</evidence>